<sequence>MTTTSPPVVSSQQPSKRDAPSLRPHAFAPSLPGKRGSRRPWLLGAAILAIVTSLTLYHDPGSDYGWISLVPSLIVLVVAIATHRTLEALAIGALAGLIMLQPQDYIGELADISMTVMMDETIAWLILVCGLMGGFIAMLEKSGCTLSFSHFMARLVKTRRQSLVSTAVLGVLIFIDDYLNALATPAAMKRLTDRFGVSREKLAYIVDSTAAPICILVPISTWAVYFAELLENNQATEQAGMWLYIQSIPFMLYGWVAMGLAMLVAIGFIPDFGPMKAAEARARAGQPIPDGATDLSLSDDEVPHTSPWRGVVNFIAPMAVLIGASAYFEIDLLKGVIAATLFTLVLFILQRLATFNALMDAIMDGFRTMMLPLAIVAVGFVLREINDQLGMTTFMIEALTPYLTVALLPVIVFLSMAVVVFATGSSWGVFVISIPIVVPIAQHMDASMPLVVGALLSASSFGSHACFFSDSSVLSSQGSGCLPMQHALTQFPYALLGALTTALGFVALGYWMA</sequence>
<evidence type="ECO:0000313" key="10">
    <source>
        <dbReference type="Proteomes" id="UP000321272"/>
    </source>
</evidence>
<reference evidence="9 10" key="1">
    <citation type="submission" date="2019-06" db="EMBL/GenBank/DDBJ databases">
        <title>Genome analyses of bacteria isolated from kimchi.</title>
        <authorList>
            <person name="Lee S."/>
            <person name="Ahn S."/>
            <person name="Roh S."/>
        </authorList>
    </citation>
    <scope>NUCLEOTIDE SEQUENCE [LARGE SCALE GENOMIC DNA]</scope>
    <source>
        <strain evidence="9 10">CBA4606</strain>
    </source>
</reference>
<accession>A0A5B8SRD5</accession>
<evidence type="ECO:0000256" key="5">
    <source>
        <dbReference type="ARBA" id="ARBA00023136"/>
    </source>
</evidence>
<evidence type="ECO:0000256" key="4">
    <source>
        <dbReference type="ARBA" id="ARBA00022989"/>
    </source>
</evidence>
<feature type="transmembrane region" description="Helical" evidence="7">
    <location>
        <begin position="248"/>
        <end position="269"/>
    </location>
</feature>
<feature type="transmembrane region" description="Helical" evidence="7">
    <location>
        <begin position="41"/>
        <end position="58"/>
    </location>
</feature>
<feature type="transmembrane region" description="Helical" evidence="7">
    <location>
        <begin position="365"/>
        <end position="382"/>
    </location>
</feature>
<dbReference type="PANTHER" id="PTHR43478">
    <property type="entry name" value="NA+/H+ ANTIPORTER-RELATED"/>
    <property type="match status" value="1"/>
</dbReference>
<protein>
    <submittedName>
        <fullName evidence="9">Sodium:proton antiporter</fullName>
    </submittedName>
</protein>
<feature type="transmembrane region" description="Helical" evidence="7">
    <location>
        <begin position="202"/>
        <end position="227"/>
    </location>
</feature>
<proteinExistence type="predicted"/>
<dbReference type="EMBL" id="CP042382">
    <property type="protein sequence ID" value="QEA37995.1"/>
    <property type="molecule type" value="Genomic_DNA"/>
</dbReference>
<keyword evidence="5 7" id="KW-0472">Membrane</keyword>
<feature type="transmembrane region" description="Helical" evidence="7">
    <location>
        <begin position="310"/>
        <end position="328"/>
    </location>
</feature>
<evidence type="ECO:0000256" key="3">
    <source>
        <dbReference type="ARBA" id="ARBA00022692"/>
    </source>
</evidence>
<evidence type="ECO:0000256" key="7">
    <source>
        <dbReference type="SAM" id="Phobius"/>
    </source>
</evidence>
<feature type="transmembrane region" description="Helical" evidence="7">
    <location>
        <begin position="450"/>
        <end position="471"/>
    </location>
</feature>
<feature type="transmembrane region" description="Helical" evidence="7">
    <location>
        <begin position="161"/>
        <end position="182"/>
    </location>
</feature>
<name>A0A5B8SRD5_9GAMM</name>
<dbReference type="InterPro" id="IPR018461">
    <property type="entry name" value="Na/H_Antiport_NhaC-like_C"/>
</dbReference>
<evidence type="ECO:0000256" key="1">
    <source>
        <dbReference type="ARBA" id="ARBA00004651"/>
    </source>
</evidence>
<feature type="region of interest" description="Disordered" evidence="6">
    <location>
        <begin position="1"/>
        <end position="34"/>
    </location>
</feature>
<dbReference type="Pfam" id="PF03553">
    <property type="entry name" value="Na_H_antiporter"/>
    <property type="match status" value="1"/>
</dbReference>
<feature type="transmembrane region" description="Helical" evidence="7">
    <location>
        <begin position="86"/>
        <end position="102"/>
    </location>
</feature>
<dbReference type="Proteomes" id="UP000321272">
    <property type="component" value="Chromosome"/>
</dbReference>
<dbReference type="RefSeq" id="WP_147183067.1">
    <property type="nucleotide sequence ID" value="NZ_CP042382.1"/>
</dbReference>
<feature type="transmembrane region" description="Helical" evidence="7">
    <location>
        <begin position="122"/>
        <end position="140"/>
    </location>
</feature>
<feature type="domain" description="Na+/H+ antiporter NhaC-like C-terminal" evidence="8">
    <location>
        <begin position="230"/>
        <end position="509"/>
    </location>
</feature>
<evidence type="ECO:0000259" key="8">
    <source>
        <dbReference type="Pfam" id="PF03553"/>
    </source>
</evidence>
<dbReference type="OrthoDB" id="9762978at2"/>
<feature type="compositionally biased region" description="Low complexity" evidence="6">
    <location>
        <begin position="1"/>
        <end position="14"/>
    </location>
</feature>
<feature type="transmembrane region" description="Helical" evidence="7">
    <location>
        <begin position="335"/>
        <end position="353"/>
    </location>
</feature>
<gene>
    <name evidence="9" type="ORF">FGL86_02185</name>
</gene>
<organism evidence="9 10">
    <name type="scientific">Pistricoccus aurantiacus</name>
    <dbReference type="NCBI Taxonomy" id="1883414"/>
    <lineage>
        <taxon>Bacteria</taxon>
        <taxon>Pseudomonadati</taxon>
        <taxon>Pseudomonadota</taxon>
        <taxon>Gammaproteobacteria</taxon>
        <taxon>Oceanospirillales</taxon>
        <taxon>Halomonadaceae</taxon>
        <taxon>Pistricoccus</taxon>
    </lineage>
</organism>
<keyword evidence="3 7" id="KW-0812">Transmembrane</keyword>
<evidence type="ECO:0000313" key="9">
    <source>
        <dbReference type="EMBL" id="QEA37995.1"/>
    </source>
</evidence>
<dbReference type="AlphaFoldDB" id="A0A5B8SRD5"/>
<feature type="transmembrane region" description="Helical" evidence="7">
    <location>
        <begin position="394"/>
        <end position="412"/>
    </location>
</feature>
<dbReference type="PANTHER" id="PTHR43478:SF1">
    <property type="entry name" value="NA+_H+ ANTIPORTER NHAC-LIKE C-TERMINAL DOMAIN-CONTAINING PROTEIN"/>
    <property type="match status" value="1"/>
</dbReference>
<evidence type="ECO:0000256" key="6">
    <source>
        <dbReference type="SAM" id="MobiDB-lite"/>
    </source>
</evidence>
<feature type="transmembrane region" description="Helical" evidence="7">
    <location>
        <begin position="491"/>
        <end position="511"/>
    </location>
</feature>
<feature type="transmembrane region" description="Helical" evidence="7">
    <location>
        <begin position="418"/>
        <end position="438"/>
    </location>
</feature>
<keyword evidence="4 7" id="KW-1133">Transmembrane helix</keyword>
<keyword evidence="10" id="KW-1185">Reference proteome</keyword>
<feature type="transmembrane region" description="Helical" evidence="7">
    <location>
        <begin position="64"/>
        <end position="81"/>
    </location>
</feature>
<comment type="subcellular location">
    <subcellularLocation>
        <location evidence="1">Cell membrane</location>
        <topology evidence="1">Multi-pass membrane protein</topology>
    </subcellularLocation>
</comment>
<evidence type="ECO:0000256" key="2">
    <source>
        <dbReference type="ARBA" id="ARBA00022475"/>
    </source>
</evidence>
<keyword evidence="2" id="KW-1003">Cell membrane</keyword>
<dbReference type="GO" id="GO:0005886">
    <property type="term" value="C:plasma membrane"/>
    <property type="evidence" value="ECO:0007669"/>
    <property type="project" value="UniProtKB-SubCell"/>
</dbReference>
<dbReference type="KEGG" id="paur:FGL86_02185"/>